<organism evidence="2 3">
    <name type="scientific">Bacillus gobiensis</name>
    <dbReference type="NCBI Taxonomy" id="1441095"/>
    <lineage>
        <taxon>Bacteria</taxon>
        <taxon>Bacillati</taxon>
        <taxon>Bacillota</taxon>
        <taxon>Bacilli</taxon>
        <taxon>Bacillales</taxon>
        <taxon>Bacillaceae</taxon>
        <taxon>Bacillus</taxon>
    </lineage>
</organism>
<sequence length="149" mass="17029">MSLSMEELELSLTDQQKKAAWLLNNNELAAQVEGKKRSYEEIAEEVGISTKTLYNWRKSDRNFIAYQNAISDVTLYSYRSEVDAMLIKLIRGGNNGIGSIKALQLYYQMIGKLVNKSEMSIVSEDQRKTKRLTDEEVSDQLAELNKLLN</sequence>
<dbReference type="Gene3D" id="1.10.10.60">
    <property type="entry name" value="Homeodomain-like"/>
    <property type="match status" value="1"/>
</dbReference>
<dbReference type="Pfam" id="PF13022">
    <property type="entry name" value="HTH_Tnp_1_2"/>
    <property type="match status" value="1"/>
</dbReference>
<dbReference type="Proteomes" id="UP000067625">
    <property type="component" value="Chromosome"/>
</dbReference>
<dbReference type="PATRIC" id="fig|1441095.3.peg.1753"/>
<dbReference type="InterPro" id="IPR024978">
    <property type="entry name" value="Homeodomain_phBC6A51-type"/>
</dbReference>
<evidence type="ECO:0000313" key="2">
    <source>
        <dbReference type="EMBL" id="ALC81542.1"/>
    </source>
</evidence>
<dbReference type="RefSeq" id="WP_053603300.1">
    <property type="nucleotide sequence ID" value="NZ_CP012600.1"/>
</dbReference>
<reference evidence="3" key="1">
    <citation type="submission" date="2015-08" db="EMBL/GenBank/DDBJ databases">
        <title>Genome sequencing project for genomic taxonomy and phylogenomics of Bacillus-like bacteria.</title>
        <authorList>
            <person name="Liu B."/>
            <person name="Wang J."/>
            <person name="Zhu Y."/>
            <person name="Liu G."/>
            <person name="Chen Q."/>
            <person name="Chen Z."/>
            <person name="Lan J."/>
            <person name="Che J."/>
            <person name="Ge C."/>
            <person name="Shi H."/>
            <person name="Pan Z."/>
            <person name="Liu X."/>
        </authorList>
    </citation>
    <scope>NUCLEOTIDE SEQUENCE [LARGE SCALE GENOMIC DNA]</scope>
    <source>
        <strain evidence="3">FJAT-4402</strain>
    </source>
</reference>
<gene>
    <name evidence="2" type="ORF">AM592_07975</name>
</gene>
<dbReference type="STRING" id="1441095.AM592_07975"/>
<dbReference type="InterPro" id="IPR009057">
    <property type="entry name" value="Homeodomain-like_sf"/>
</dbReference>
<accession>A0A0M3R9J4</accession>
<evidence type="ECO:0000259" key="1">
    <source>
        <dbReference type="Pfam" id="PF13022"/>
    </source>
</evidence>
<name>A0A0M3R9J4_9BACI</name>
<dbReference type="OrthoDB" id="2661800at2"/>
<dbReference type="EMBL" id="CP012600">
    <property type="protein sequence ID" value="ALC81542.1"/>
    <property type="molecule type" value="Genomic_DNA"/>
</dbReference>
<proteinExistence type="predicted"/>
<feature type="domain" description="Homeodomain phBC6A51-type" evidence="1">
    <location>
        <begin position="11"/>
        <end position="136"/>
    </location>
</feature>
<reference evidence="2 3" key="2">
    <citation type="journal article" date="2016" name="Int. J. Syst. Evol. Microbiol.">
        <title>Bacillus gobiensis sp. nov., isolated from a soil sample.</title>
        <authorList>
            <person name="Liu B."/>
            <person name="Liu G.H."/>
            <person name="Cetin S."/>
            <person name="Schumann P."/>
            <person name="Pan Z.Z."/>
            <person name="Chen Q.Q."/>
        </authorList>
    </citation>
    <scope>NUCLEOTIDE SEQUENCE [LARGE SCALE GENOMIC DNA]</scope>
    <source>
        <strain evidence="2 3">FJAT-4402</strain>
    </source>
</reference>
<evidence type="ECO:0000313" key="3">
    <source>
        <dbReference type="Proteomes" id="UP000067625"/>
    </source>
</evidence>
<keyword evidence="3" id="KW-1185">Reference proteome</keyword>
<dbReference type="AlphaFoldDB" id="A0A0M3R9J4"/>
<protein>
    <recommendedName>
        <fullName evidence="1">Homeodomain phBC6A51-type domain-containing protein</fullName>
    </recommendedName>
</protein>
<dbReference type="SUPFAM" id="SSF46689">
    <property type="entry name" value="Homeodomain-like"/>
    <property type="match status" value="1"/>
</dbReference>